<dbReference type="InterPro" id="IPR000667">
    <property type="entry name" value="Peptidase_S13"/>
</dbReference>
<evidence type="ECO:0000256" key="1">
    <source>
        <dbReference type="ARBA" id="ARBA00006096"/>
    </source>
</evidence>
<keyword evidence="4" id="KW-0121">Carboxypeptidase</keyword>
<name>A0ABT3IVG3_9BACT</name>
<evidence type="ECO:0000256" key="2">
    <source>
        <dbReference type="ARBA" id="ARBA00022801"/>
    </source>
</evidence>
<comment type="caution">
    <text evidence="4">The sequence shown here is derived from an EMBL/GenBank/DDBJ whole genome shotgun (WGS) entry which is preliminary data.</text>
</comment>
<feature type="chain" id="PRO_5045564141" evidence="3">
    <location>
        <begin position="24"/>
        <end position="432"/>
    </location>
</feature>
<dbReference type="EMBL" id="JAPDNS010000002">
    <property type="protein sequence ID" value="MCW3487955.1"/>
    <property type="molecule type" value="Genomic_DNA"/>
</dbReference>
<keyword evidence="4" id="KW-0645">Protease</keyword>
<keyword evidence="2 4" id="KW-0378">Hydrolase</keyword>
<evidence type="ECO:0000313" key="4">
    <source>
        <dbReference type="EMBL" id="MCW3487955.1"/>
    </source>
</evidence>
<accession>A0ABT3IVG3</accession>
<dbReference type="InterPro" id="IPR012338">
    <property type="entry name" value="Beta-lactam/transpept-like"/>
</dbReference>
<dbReference type="Proteomes" id="UP001207742">
    <property type="component" value="Unassembled WGS sequence"/>
</dbReference>
<sequence length="432" mass="49097">MRSILLATAGCLFSVLQAQSQSAAIKKWADTQLLQQAPLKQTQTGISIYEPATGKYWLQHHDDQFFTPASNVKIFALYAGLKLLGDSLPGARYYENDTALFVQGMGDPSFLHPDYTWQPLLQLLQTTAKKIYLVPAVNQYQRFGPGWAWDDYADDYQPELNEWPMYGNVARLYHHRDTSSILPGLFTLQTTVDATLRSPVMKRDERSNTFSLQYNPADRSVSKGYVPFMTGTITDLQQRLEDTLHRRISIATVPPAGPFKILNSIPADSLYAPMMHRSDNFFAEQILLMSAARQWDTLNNKKTIDYLLSGPLKGLPDSPQWVDGCGLSRYNLFTPRDFVTILTKLYREYPQDRLWEIFPTGGKEGTLKNYYTQQFVHAKTGSFTGAVALSGYLVTRKNKVLVFSVLVNNNREKAGGVRRAVERLLTMIWKEY</sequence>
<comment type="similarity">
    <text evidence="1">Belongs to the peptidase S13 family.</text>
</comment>
<protein>
    <submittedName>
        <fullName evidence="4">D-alanyl-D-alanine carboxypeptidase</fullName>
        <ecNumber evidence="4">3.4.16.4</ecNumber>
    </submittedName>
</protein>
<dbReference type="PANTHER" id="PTHR30023:SF0">
    <property type="entry name" value="PENICILLIN-SENSITIVE CARBOXYPEPTIDASE A"/>
    <property type="match status" value="1"/>
</dbReference>
<dbReference type="EC" id="3.4.16.4" evidence="4"/>
<evidence type="ECO:0000256" key="3">
    <source>
        <dbReference type="SAM" id="SignalP"/>
    </source>
</evidence>
<dbReference type="PRINTS" id="PR00922">
    <property type="entry name" value="DADACBPTASE3"/>
</dbReference>
<dbReference type="GO" id="GO:0009002">
    <property type="term" value="F:serine-type D-Ala-D-Ala carboxypeptidase activity"/>
    <property type="evidence" value="ECO:0007669"/>
    <property type="project" value="UniProtKB-EC"/>
</dbReference>
<proteinExistence type="inferred from homology"/>
<dbReference type="RefSeq" id="WP_264734761.1">
    <property type="nucleotide sequence ID" value="NZ_JAPDNR010000001.1"/>
</dbReference>
<dbReference type="SUPFAM" id="SSF56601">
    <property type="entry name" value="beta-lactamase/transpeptidase-like"/>
    <property type="match status" value="1"/>
</dbReference>
<dbReference type="Pfam" id="PF02113">
    <property type="entry name" value="Peptidase_S13"/>
    <property type="match status" value="1"/>
</dbReference>
<reference evidence="4 5" key="1">
    <citation type="submission" date="2022-10" db="EMBL/GenBank/DDBJ databases">
        <title>Chitinophaga nivalis PC15 sp. nov., isolated from Pyeongchang county, South Korea.</title>
        <authorList>
            <person name="Trinh H.N."/>
        </authorList>
    </citation>
    <scope>NUCLEOTIDE SEQUENCE [LARGE SCALE GENOMIC DNA]</scope>
    <source>
        <strain evidence="4 5">PC14</strain>
    </source>
</reference>
<evidence type="ECO:0000313" key="5">
    <source>
        <dbReference type="Proteomes" id="UP001207742"/>
    </source>
</evidence>
<dbReference type="PANTHER" id="PTHR30023">
    <property type="entry name" value="D-ALANYL-D-ALANINE CARBOXYPEPTIDASE"/>
    <property type="match status" value="1"/>
</dbReference>
<keyword evidence="5" id="KW-1185">Reference proteome</keyword>
<gene>
    <name evidence="4" type="ORF">OL497_28950</name>
</gene>
<dbReference type="Gene3D" id="3.40.710.10">
    <property type="entry name" value="DD-peptidase/beta-lactamase superfamily"/>
    <property type="match status" value="2"/>
</dbReference>
<organism evidence="4 5">
    <name type="scientific">Chitinophaga nivalis</name>
    <dbReference type="NCBI Taxonomy" id="2991709"/>
    <lineage>
        <taxon>Bacteria</taxon>
        <taxon>Pseudomonadati</taxon>
        <taxon>Bacteroidota</taxon>
        <taxon>Chitinophagia</taxon>
        <taxon>Chitinophagales</taxon>
        <taxon>Chitinophagaceae</taxon>
        <taxon>Chitinophaga</taxon>
    </lineage>
</organism>
<keyword evidence="3" id="KW-0732">Signal</keyword>
<feature type="signal peptide" evidence="3">
    <location>
        <begin position="1"/>
        <end position="23"/>
    </location>
</feature>